<sequence>MKLNLKHPIIAIIGLLTTVGYAQQVSINDSFSAQQLVENNLVQGCVEVTNITSTINGTVDGFSSFGYFESASSDFPFENGIVLSTGQANSGGNTLNTNPLNEGSTNWSTDPDLEAALGITNTLNATSIDFDFISSSSTVQFNYILASEEYFAEYPCLYSDGFAFLIREAGSGNPYQNIAIVPGTNTPVNTNTIHDEIVGFCPEENSQYFEGYNVGDTNFNGRTAVLSASASITPNIQYHIKLVIADQTDRNFDSAVFIEGNSFTDSVNLGEDINTCDASVTLNANTNNPDATYVWSLNDTIITGQTNSTLLVTTDGNYKVEITVPLNMDTCTFEDAVTIALNTIQDGPTITDIEICDDASNDGQATFDLTPKVSEIESALPNATYTTTFHTTQLQAEDNTNAISTFVSSNPEQIIYYRAENTASGCVYIDAFDLILHPFLTITDPTLLQVCSNGSSGVNLTVKDEEITNANSNYTVNYHYNLTDAQNIQNTIDSPYVPASNAETLFVSVLDMTTGCSTTTTLDVQINFNPAINPDRQLLDACEQAGTGYDTFDLTTNIDDVLQGLTGVTVTYHETPEDAFSGTNAITNPTNFPNSQEFIQTVYIRVEDDTTGCASVVPLELHTFLLESATQITDYYECDVVPNDGIVDFNLRQVAIAIINGLENVTLDFYETEEDLIANINAINQNVEYVVNDAPHTLFIALNSDSCSHNSSIQLIINDGIEIQALTTQNYCDNNSDGFTSIDLYSFNDYVTTGITDGATSYFETQADADANNNPLPPFYSNTTNPVTVYARVQNQNGCAATSALTIQVLPAPESANPENITICDTDQDGFTIIDLTSRIPLMVTDTTNRTFTFHSSQSDANNNTNPITNPTNYDANTQIVFCRIENTTTGCFSVENFIIYVNTLPVFTNISTLISCETDGNQIGEFLFSDKDSEILNGQLGKDVLYFTSQADADSGDNPIDKDAIYENTSNPQTIYVRVQNVTDIDCYGTASFQIEVGSNPIYNAPTDVYVCDDVSNDGFSTFDLTEITTQITQGSPESLNVTYHLSLEDAEAQINPLPDSFTTTVNPQEVFVTVDNGTFCKGIVSFEFDVIAVPLTNSASALHVCDDNTDGLSVFDLTLSEIEVLSIRQDNTEVAYFMSSEDLEQGINPISNPTNFANTVNPQIVFIRVLNTISNCYAEIPLELIVDIPPIITPNVTVDICENATLICNLNDITPELVDTAQPIDARYYTSQIDAETEQNQLDTNYNYTIGSQTLFIRANYTSSPCYNIGSFILTATPTPTIGNLQDLETCDDDYDTFAMFDLSQQTSTVLGSQSATNFTVSYFTSQNDADNNTNAISDLNVDSENNTSYFVRIQNNAVGCYNTASFSTIVNRKPELDIPNQVLCLDNLPLLVSAETNVPTDTYSWSTNNTNSYIEVTTTGTYSVTVTTASGCTTSTTFTVSESEAATIDFTETVDFSDPNNVTVEISGIGNYLYQFDNEEPQESNFFNNVPLGPHNITVIDLNGCNSTTKEIVIIDAPKFVTPNGDGYFDTWHITGVNQLSGTIVNIYDRYGKLLKTLTHNSQGWNGRYNGNLMPANDYWFVADVKKGAIEFQVKGHFSLRL</sequence>
<accession>A0A1I3N724</accession>
<reference evidence="2" key="1">
    <citation type="submission" date="2016-10" db="EMBL/GenBank/DDBJ databases">
        <authorList>
            <person name="Varghese N."/>
            <person name="Submissions S."/>
        </authorList>
    </citation>
    <scope>NUCLEOTIDE SEQUENCE [LARGE SCALE GENOMIC DNA]</scope>
    <source>
        <strain evidence="2">DSM 28881</strain>
    </source>
</reference>
<keyword evidence="2" id="KW-1185">Reference proteome</keyword>
<dbReference type="EMBL" id="FORM01000004">
    <property type="protein sequence ID" value="SFJ04989.1"/>
    <property type="molecule type" value="Genomic_DNA"/>
</dbReference>
<dbReference type="InterPro" id="IPR026341">
    <property type="entry name" value="T9SS_type_B"/>
</dbReference>
<dbReference type="STRING" id="1144750.SAMN05443431_10438"/>
<evidence type="ECO:0000313" key="1">
    <source>
        <dbReference type="EMBL" id="SFJ04989.1"/>
    </source>
</evidence>
<dbReference type="InterPro" id="IPR049804">
    <property type="entry name" value="Choice_anch_L"/>
</dbReference>
<evidence type="ECO:0000313" key="2">
    <source>
        <dbReference type="Proteomes" id="UP000199559"/>
    </source>
</evidence>
<protein>
    <submittedName>
        <fullName evidence="1">Gliding motility-associated C-terminal domain-containing protein</fullName>
    </submittedName>
</protein>
<organism evidence="1 2">
    <name type="scientific">Olleya namhaensis</name>
    <dbReference type="NCBI Taxonomy" id="1144750"/>
    <lineage>
        <taxon>Bacteria</taxon>
        <taxon>Pseudomonadati</taxon>
        <taxon>Bacteroidota</taxon>
        <taxon>Flavobacteriia</taxon>
        <taxon>Flavobacteriales</taxon>
        <taxon>Flavobacteriaceae</taxon>
    </lineage>
</organism>
<proteinExistence type="predicted"/>
<dbReference type="NCBIfam" id="NF038133">
    <property type="entry name" value="choice_anch_L"/>
    <property type="match status" value="1"/>
</dbReference>
<dbReference type="RefSeq" id="WP_090839042.1">
    <property type="nucleotide sequence ID" value="NZ_FORM01000004.1"/>
</dbReference>
<dbReference type="Proteomes" id="UP000199559">
    <property type="component" value="Unassembled WGS sequence"/>
</dbReference>
<dbReference type="Pfam" id="PF13585">
    <property type="entry name" value="CHU_C"/>
    <property type="match status" value="1"/>
</dbReference>
<gene>
    <name evidence="1" type="ORF">SAMN05443431_10438</name>
</gene>
<dbReference type="NCBIfam" id="TIGR04131">
    <property type="entry name" value="Bac_Flav_CTERM"/>
    <property type="match status" value="1"/>
</dbReference>
<name>A0A1I3N724_9FLAO</name>